<dbReference type="RefSeq" id="WP_339615060.1">
    <property type="nucleotide sequence ID" value="NZ_AP031500.1"/>
</dbReference>
<accession>A0ABV7HQA6</accession>
<comment type="caution">
    <text evidence="1">The sequence shown here is derived from an EMBL/GenBank/DDBJ whole genome shotgun (WGS) entry which is preliminary data.</text>
</comment>
<organism evidence="1 2">
    <name type="scientific">Gilvimarinus japonicus</name>
    <dbReference type="NCBI Taxonomy" id="1796469"/>
    <lineage>
        <taxon>Bacteria</taxon>
        <taxon>Pseudomonadati</taxon>
        <taxon>Pseudomonadota</taxon>
        <taxon>Gammaproteobacteria</taxon>
        <taxon>Cellvibrionales</taxon>
        <taxon>Cellvibrionaceae</taxon>
        <taxon>Gilvimarinus</taxon>
    </lineage>
</organism>
<proteinExistence type="predicted"/>
<dbReference type="Proteomes" id="UP001595548">
    <property type="component" value="Unassembled WGS sequence"/>
</dbReference>
<keyword evidence="2" id="KW-1185">Reference proteome</keyword>
<gene>
    <name evidence="1" type="ORF">ACFOEB_06770</name>
</gene>
<evidence type="ECO:0000313" key="1">
    <source>
        <dbReference type="EMBL" id="MFC3154903.1"/>
    </source>
</evidence>
<sequence length="241" mass="26239">MPLAFMLGLSACQTSAPPPPSAAQINQLALDVEAAAVADMTIMNHCSALGGPSGSYAEAARESWQFANQELLTDAERLLNDSRVNHVTIDAMPYSLAAIARVHDLSVEAGEQLNLAGRSPNGQKNVCQRELTRIETETYSSLSDLPTRMALSEQAQSLTELETGVADILTRWARWPKPGRSYITLAESAKAQCTTQSRIITLDNNWPNERYAVYCGTEPVGLYECEWGTCEASTSELPERS</sequence>
<reference evidence="2" key="1">
    <citation type="journal article" date="2019" name="Int. J. Syst. Evol. Microbiol.">
        <title>The Global Catalogue of Microorganisms (GCM) 10K type strain sequencing project: providing services to taxonomists for standard genome sequencing and annotation.</title>
        <authorList>
            <consortium name="The Broad Institute Genomics Platform"/>
            <consortium name="The Broad Institute Genome Sequencing Center for Infectious Disease"/>
            <person name="Wu L."/>
            <person name="Ma J."/>
        </authorList>
    </citation>
    <scope>NUCLEOTIDE SEQUENCE [LARGE SCALE GENOMIC DNA]</scope>
    <source>
        <strain evidence="2">KCTC 52141</strain>
    </source>
</reference>
<protein>
    <recommendedName>
        <fullName evidence="3">Lipoprotein</fullName>
    </recommendedName>
</protein>
<name>A0ABV7HQA6_9GAMM</name>
<evidence type="ECO:0008006" key="3">
    <source>
        <dbReference type="Google" id="ProtNLM"/>
    </source>
</evidence>
<dbReference type="EMBL" id="JBHRTL010000006">
    <property type="protein sequence ID" value="MFC3154903.1"/>
    <property type="molecule type" value="Genomic_DNA"/>
</dbReference>
<evidence type="ECO:0000313" key="2">
    <source>
        <dbReference type="Proteomes" id="UP001595548"/>
    </source>
</evidence>